<dbReference type="Gene3D" id="3.90.79.10">
    <property type="entry name" value="Nucleoside Triphosphate Pyrophosphohydrolase"/>
    <property type="match status" value="1"/>
</dbReference>
<evidence type="ECO:0000259" key="7">
    <source>
        <dbReference type="PROSITE" id="PS51462"/>
    </source>
</evidence>
<keyword evidence="6" id="KW-0464">Manganese</keyword>
<comment type="caution">
    <text evidence="8">The sequence shown here is derived from an EMBL/GenBank/DDBJ whole genome shotgun (WGS) entry which is preliminary data.</text>
</comment>
<dbReference type="Proteomes" id="UP000620075">
    <property type="component" value="Unassembled WGS sequence"/>
</dbReference>
<gene>
    <name evidence="8" type="ORF">JF888_13915</name>
</gene>
<evidence type="ECO:0000256" key="3">
    <source>
        <dbReference type="ARBA" id="ARBA00022723"/>
    </source>
</evidence>
<dbReference type="Pfam" id="PF00293">
    <property type="entry name" value="NUDIX"/>
    <property type="match status" value="1"/>
</dbReference>
<evidence type="ECO:0000313" key="9">
    <source>
        <dbReference type="Proteomes" id="UP000620075"/>
    </source>
</evidence>
<keyword evidence="3" id="KW-0479">Metal-binding</keyword>
<feature type="domain" description="Nudix hydrolase" evidence="7">
    <location>
        <begin position="20"/>
        <end position="198"/>
    </location>
</feature>
<dbReference type="GO" id="GO:0016818">
    <property type="term" value="F:hydrolase activity, acting on acid anhydrides, in phosphorus-containing anhydrides"/>
    <property type="evidence" value="ECO:0007669"/>
    <property type="project" value="InterPro"/>
</dbReference>
<dbReference type="CDD" id="cd18870">
    <property type="entry name" value="NUDIX_AcylCoAdiphos_Nudt19"/>
    <property type="match status" value="1"/>
</dbReference>
<accession>A0A934NEV3</accession>
<evidence type="ECO:0000256" key="1">
    <source>
        <dbReference type="ARBA" id="ARBA00001936"/>
    </source>
</evidence>
<name>A0A934NEV3_9BACT</name>
<evidence type="ECO:0000313" key="8">
    <source>
        <dbReference type="EMBL" id="MBJ7604264.1"/>
    </source>
</evidence>
<organism evidence="8 9">
    <name type="scientific">Candidatus Dormiibacter inghamiae</name>
    <dbReference type="NCBI Taxonomy" id="3127013"/>
    <lineage>
        <taxon>Bacteria</taxon>
        <taxon>Bacillati</taxon>
        <taxon>Candidatus Dormiibacterota</taxon>
        <taxon>Candidatus Dormibacteria</taxon>
        <taxon>Candidatus Dormibacterales</taxon>
        <taxon>Candidatus Dormibacteraceae</taxon>
        <taxon>Candidatus Dormiibacter</taxon>
    </lineage>
</organism>
<dbReference type="PROSITE" id="PS51462">
    <property type="entry name" value="NUDIX"/>
    <property type="match status" value="1"/>
</dbReference>
<dbReference type="GO" id="GO:0046872">
    <property type="term" value="F:metal ion binding"/>
    <property type="evidence" value="ECO:0007669"/>
    <property type="project" value="UniProtKB-KW"/>
</dbReference>
<evidence type="ECO:0000256" key="6">
    <source>
        <dbReference type="ARBA" id="ARBA00023211"/>
    </source>
</evidence>
<protein>
    <submittedName>
        <fullName evidence="8">NUDIX domain-containing protein</fullName>
    </submittedName>
</protein>
<proteinExistence type="predicted"/>
<dbReference type="EMBL" id="JAEKNQ010000056">
    <property type="protein sequence ID" value="MBJ7604264.1"/>
    <property type="molecule type" value="Genomic_DNA"/>
</dbReference>
<evidence type="ECO:0000256" key="2">
    <source>
        <dbReference type="ARBA" id="ARBA00001946"/>
    </source>
</evidence>
<dbReference type="AlphaFoldDB" id="A0A934NEV3"/>
<dbReference type="InterPro" id="IPR039121">
    <property type="entry name" value="NUDT19"/>
</dbReference>
<comment type="cofactor">
    <cofactor evidence="2">
        <name>Mg(2+)</name>
        <dbReference type="ChEBI" id="CHEBI:18420"/>
    </cofactor>
</comment>
<dbReference type="SUPFAM" id="SSF55811">
    <property type="entry name" value="Nudix"/>
    <property type="match status" value="1"/>
</dbReference>
<dbReference type="PANTHER" id="PTHR12318">
    <property type="entry name" value="TESTOSTERONE-REGULATED PROTEIN RP2"/>
    <property type="match status" value="1"/>
</dbReference>
<reference evidence="8 9" key="1">
    <citation type="submission" date="2020-10" db="EMBL/GenBank/DDBJ databases">
        <title>Ca. Dormibacterota MAGs.</title>
        <authorList>
            <person name="Montgomery K."/>
        </authorList>
    </citation>
    <scope>NUCLEOTIDE SEQUENCE [LARGE SCALE GENOMIC DNA]</scope>
    <source>
        <strain evidence="8">SC8811_S16_3</strain>
    </source>
</reference>
<evidence type="ECO:0000256" key="5">
    <source>
        <dbReference type="ARBA" id="ARBA00022842"/>
    </source>
</evidence>
<sequence>MTGSGRAALTGPLQGGAPVVPRPSASLLVIDGGRRPWQVLMMRRPAGAEFAPDAYVFPGGSVQPEDERWSDPCRAAAIRETFEEVGILFARGPGGRLASERESRGVGEALTRGLEFFQALAEIGLQPAFDRLTLLTRWITPEPMHRRFDTRFYLARRPGRQGVRPAPGEVVDCVWLSVSEALAEGGPALVHATRRILETIDGAPDATALIARLRRLPEPAPIRPVLRPRPDGAGYDVFDDARPVFG</sequence>
<dbReference type="PANTHER" id="PTHR12318:SF0">
    <property type="entry name" value="ACYL-COENZYME A DIPHOSPHATASE NUDT19"/>
    <property type="match status" value="1"/>
</dbReference>
<dbReference type="InterPro" id="IPR015797">
    <property type="entry name" value="NUDIX_hydrolase-like_dom_sf"/>
</dbReference>
<dbReference type="RefSeq" id="WP_338181622.1">
    <property type="nucleotide sequence ID" value="NZ_JAEKNQ010000056.1"/>
</dbReference>
<keyword evidence="5" id="KW-0460">Magnesium</keyword>
<keyword evidence="4" id="KW-0378">Hydrolase</keyword>
<comment type="cofactor">
    <cofactor evidence="1">
        <name>Mn(2+)</name>
        <dbReference type="ChEBI" id="CHEBI:29035"/>
    </cofactor>
</comment>
<evidence type="ECO:0000256" key="4">
    <source>
        <dbReference type="ARBA" id="ARBA00022801"/>
    </source>
</evidence>
<dbReference type="InterPro" id="IPR000086">
    <property type="entry name" value="NUDIX_hydrolase_dom"/>
</dbReference>